<feature type="transmembrane region" description="Helical" evidence="1">
    <location>
        <begin position="38"/>
        <end position="58"/>
    </location>
</feature>
<feature type="transmembrane region" description="Helical" evidence="1">
    <location>
        <begin position="7"/>
        <end position="26"/>
    </location>
</feature>
<sequence length="64" mass="6731">MASTRIIVCVGIPMIVTGFLIAILWAPAAYGVESTVEFVGSLIGIIGVIFVIAGLFYTKEPVMA</sequence>
<keyword evidence="1" id="KW-1133">Transmembrane helix</keyword>
<dbReference type="AlphaFoldDB" id="A0A075HTU2"/>
<name>A0A075HTU2_9ARCH</name>
<dbReference type="EMBL" id="KF901148">
    <property type="protein sequence ID" value="AIF19806.1"/>
    <property type="molecule type" value="Genomic_DNA"/>
</dbReference>
<proteinExistence type="predicted"/>
<organism evidence="2">
    <name type="scientific">uncultured marine thaumarchaeote KM3_87_G04</name>
    <dbReference type="NCBI Taxonomy" id="1456330"/>
    <lineage>
        <taxon>Archaea</taxon>
        <taxon>Nitrososphaerota</taxon>
        <taxon>environmental samples</taxon>
    </lineage>
</organism>
<keyword evidence="1" id="KW-0812">Transmembrane</keyword>
<reference evidence="2" key="1">
    <citation type="journal article" date="2014" name="Genome Biol. Evol.">
        <title>Pangenome evidence for extensive interdomain horizontal transfer affecting lineage core and shell genes in uncultured planktonic thaumarchaeota and euryarchaeota.</title>
        <authorList>
            <person name="Deschamps P."/>
            <person name="Zivanovic Y."/>
            <person name="Moreira D."/>
            <person name="Rodriguez-Valera F."/>
            <person name="Lopez-Garcia P."/>
        </authorList>
    </citation>
    <scope>NUCLEOTIDE SEQUENCE</scope>
</reference>
<keyword evidence="1" id="KW-0472">Membrane</keyword>
<evidence type="ECO:0000313" key="2">
    <source>
        <dbReference type="EMBL" id="AIF19806.1"/>
    </source>
</evidence>
<evidence type="ECO:0000256" key="1">
    <source>
        <dbReference type="SAM" id="Phobius"/>
    </source>
</evidence>
<accession>A0A075HTU2</accession>
<protein>
    <submittedName>
        <fullName evidence="2">Uncharacterized protein</fullName>
    </submittedName>
</protein>